<evidence type="ECO:0000313" key="2">
    <source>
        <dbReference type="Proteomes" id="UP001210925"/>
    </source>
</evidence>
<dbReference type="Proteomes" id="UP001210925">
    <property type="component" value="Unassembled WGS sequence"/>
</dbReference>
<name>A0AAD5Y9G7_9FUNG</name>
<comment type="caution">
    <text evidence="1">The sequence shown here is derived from an EMBL/GenBank/DDBJ whole genome shotgun (WGS) entry which is preliminary data.</text>
</comment>
<sequence length="295" mass="33435">MTVNSQTNLSNACRHTYISGNTLISLTIIPEIVAARKDSSYFHFTIKSNTKGPIAVKIIGTETIFNKKAEDHVFVSQEYQLEPNMNETTEYHQRVSPEGFLNSVKLVNGCITYRAEFYFNKTNICTLKLNVIIPANFADKVLSNYRMFAESSNLLFSIEGSRALLLHTEDDLQFLISPFRPKLIIVGSQRIQSVTYSLIEEAAVKVKYRRSSWDPYMNVVQKEERALFTTQLSHNEFEYQDGTVMMPLEIFRLNGFVESDVNGSYINIKHSLSVGIVVADGNTYTLKAPIQVITS</sequence>
<dbReference type="EMBL" id="JADGKB010000019">
    <property type="protein sequence ID" value="KAJ3259305.1"/>
    <property type="molecule type" value="Genomic_DNA"/>
</dbReference>
<organism evidence="1 2">
    <name type="scientific">Boothiomyces macroporosus</name>
    <dbReference type="NCBI Taxonomy" id="261099"/>
    <lineage>
        <taxon>Eukaryota</taxon>
        <taxon>Fungi</taxon>
        <taxon>Fungi incertae sedis</taxon>
        <taxon>Chytridiomycota</taxon>
        <taxon>Chytridiomycota incertae sedis</taxon>
        <taxon>Chytridiomycetes</taxon>
        <taxon>Rhizophydiales</taxon>
        <taxon>Terramycetaceae</taxon>
        <taxon>Boothiomyces</taxon>
    </lineage>
</organism>
<dbReference type="AlphaFoldDB" id="A0AAD5Y9G7"/>
<protein>
    <submittedName>
        <fullName evidence="1">Uncharacterized protein</fullName>
    </submittedName>
</protein>
<proteinExistence type="predicted"/>
<gene>
    <name evidence="1" type="ORF">HK103_002503</name>
</gene>
<evidence type="ECO:0000313" key="1">
    <source>
        <dbReference type="EMBL" id="KAJ3259305.1"/>
    </source>
</evidence>
<accession>A0AAD5Y9G7</accession>
<keyword evidence="2" id="KW-1185">Reference proteome</keyword>
<reference evidence="1" key="1">
    <citation type="submission" date="2020-05" db="EMBL/GenBank/DDBJ databases">
        <title>Phylogenomic resolution of chytrid fungi.</title>
        <authorList>
            <person name="Stajich J.E."/>
            <person name="Amses K."/>
            <person name="Simmons R."/>
            <person name="Seto K."/>
            <person name="Myers J."/>
            <person name="Bonds A."/>
            <person name="Quandt C.A."/>
            <person name="Barry K."/>
            <person name="Liu P."/>
            <person name="Grigoriev I."/>
            <person name="Longcore J.E."/>
            <person name="James T.Y."/>
        </authorList>
    </citation>
    <scope>NUCLEOTIDE SEQUENCE</scope>
    <source>
        <strain evidence="1">PLAUS21</strain>
    </source>
</reference>